<dbReference type="Proteomes" id="UP000244855">
    <property type="component" value="Unassembled WGS sequence"/>
</dbReference>
<accession>A0A2V1D520</accession>
<evidence type="ECO:0000313" key="2">
    <source>
        <dbReference type="Proteomes" id="UP000244855"/>
    </source>
</evidence>
<keyword evidence="2" id="KW-1185">Reference proteome</keyword>
<name>A0A2V1D520_9PLEO</name>
<dbReference type="OrthoDB" id="2772415at2759"/>
<sequence>MARNDIFLVSVNKTPPRAASLIEEVLAQLQPRTNITHVANSASLETLETIIRAVAKPPGILICSSQWSIDEQKQANNVAQSIVPGIELINIPPGLDVREGGKGIVKFLVNAIQDFVERA</sequence>
<dbReference type="EMBL" id="KZ805613">
    <property type="protein sequence ID" value="PVH93140.1"/>
    <property type="molecule type" value="Genomic_DNA"/>
</dbReference>
<evidence type="ECO:0000313" key="1">
    <source>
        <dbReference type="EMBL" id="PVH93140.1"/>
    </source>
</evidence>
<protein>
    <submittedName>
        <fullName evidence="1">Uncharacterized protein</fullName>
    </submittedName>
</protein>
<dbReference type="AlphaFoldDB" id="A0A2V1D520"/>
<organism evidence="1 2">
    <name type="scientific">Periconia macrospinosa</name>
    <dbReference type="NCBI Taxonomy" id="97972"/>
    <lineage>
        <taxon>Eukaryota</taxon>
        <taxon>Fungi</taxon>
        <taxon>Dikarya</taxon>
        <taxon>Ascomycota</taxon>
        <taxon>Pezizomycotina</taxon>
        <taxon>Dothideomycetes</taxon>
        <taxon>Pleosporomycetidae</taxon>
        <taxon>Pleosporales</taxon>
        <taxon>Massarineae</taxon>
        <taxon>Periconiaceae</taxon>
        <taxon>Periconia</taxon>
    </lineage>
</organism>
<reference evidence="1 2" key="1">
    <citation type="journal article" date="2018" name="Sci. Rep.">
        <title>Comparative genomics provides insights into the lifestyle and reveals functional heterogeneity of dark septate endophytic fungi.</title>
        <authorList>
            <person name="Knapp D.G."/>
            <person name="Nemeth J.B."/>
            <person name="Barry K."/>
            <person name="Hainaut M."/>
            <person name="Henrissat B."/>
            <person name="Johnson J."/>
            <person name="Kuo A."/>
            <person name="Lim J.H.P."/>
            <person name="Lipzen A."/>
            <person name="Nolan M."/>
            <person name="Ohm R.A."/>
            <person name="Tamas L."/>
            <person name="Grigoriev I.V."/>
            <person name="Spatafora J.W."/>
            <person name="Nagy L.G."/>
            <person name="Kovacs G.M."/>
        </authorList>
    </citation>
    <scope>NUCLEOTIDE SEQUENCE [LARGE SCALE GENOMIC DNA]</scope>
    <source>
        <strain evidence="1 2">DSE2036</strain>
    </source>
</reference>
<proteinExistence type="predicted"/>
<gene>
    <name evidence="1" type="ORF">DM02DRAFT_542163</name>
</gene>